<evidence type="ECO:0000256" key="1">
    <source>
        <dbReference type="SAM" id="MobiDB-lite"/>
    </source>
</evidence>
<evidence type="ECO:0000313" key="3">
    <source>
        <dbReference type="Proteomes" id="UP001152561"/>
    </source>
</evidence>
<proteinExistence type="predicted"/>
<name>A0A9Q1MEY9_9SOLA</name>
<feature type="compositionally biased region" description="Low complexity" evidence="1">
    <location>
        <begin position="1"/>
        <end position="20"/>
    </location>
</feature>
<feature type="compositionally biased region" description="Low complexity" evidence="1">
    <location>
        <begin position="93"/>
        <end position="106"/>
    </location>
</feature>
<organism evidence="2 3">
    <name type="scientific">Anisodus acutangulus</name>
    <dbReference type="NCBI Taxonomy" id="402998"/>
    <lineage>
        <taxon>Eukaryota</taxon>
        <taxon>Viridiplantae</taxon>
        <taxon>Streptophyta</taxon>
        <taxon>Embryophyta</taxon>
        <taxon>Tracheophyta</taxon>
        <taxon>Spermatophyta</taxon>
        <taxon>Magnoliopsida</taxon>
        <taxon>eudicotyledons</taxon>
        <taxon>Gunneridae</taxon>
        <taxon>Pentapetalae</taxon>
        <taxon>asterids</taxon>
        <taxon>lamiids</taxon>
        <taxon>Solanales</taxon>
        <taxon>Solanaceae</taxon>
        <taxon>Solanoideae</taxon>
        <taxon>Hyoscyameae</taxon>
        <taxon>Anisodus</taxon>
    </lineage>
</organism>
<feature type="region of interest" description="Disordered" evidence="1">
    <location>
        <begin position="90"/>
        <end position="153"/>
    </location>
</feature>
<keyword evidence="3" id="KW-1185">Reference proteome</keyword>
<dbReference type="Proteomes" id="UP001152561">
    <property type="component" value="Unassembled WGS sequence"/>
</dbReference>
<reference evidence="3" key="1">
    <citation type="journal article" date="2023" name="Proc. Natl. Acad. Sci. U.S.A.">
        <title>Genomic and structural basis for evolution of tropane alkaloid biosynthesis.</title>
        <authorList>
            <person name="Wanga Y.-J."/>
            <person name="Taina T."/>
            <person name="Yua J.-Y."/>
            <person name="Lia J."/>
            <person name="Xua B."/>
            <person name="Chenc J."/>
            <person name="D'Auriad J.C."/>
            <person name="Huanga J.-P."/>
            <person name="Huanga S.-X."/>
        </authorList>
    </citation>
    <scope>NUCLEOTIDE SEQUENCE [LARGE SCALE GENOMIC DNA]</scope>
    <source>
        <strain evidence="3">cv. KIB-2019</strain>
    </source>
</reference>
<feature type="region of interest" description="Disordered" evidence="1">
    <location>
        <begin position="1"/>
        <end position="25"/>
    </location>
</feature>
<dbReference type="OrthoDB" id="1931494at2759"/>
<dbReference type="EMBL" id="JAJAGQ010000008">
    <property type="protein sequence ID" value="KAJ8556005.1"/>
    <property type="molecule type" value="Genomic_DNA"/>
</dbReference>
<dbReference type="AlphaFoldDB" id="A0A9Q1MEY9"/>
<sequence>MRKGRATAAAESPVAAPAKPNGSVGLKEIRFRGVRKRPWARTIRGHKAKTNFPLPPYSHRDNQFNQNLNPNNPFIDPRLYPQETPIVCQRPTSSSMSSTVESLSGPGPRPPPRQQTMAIRKHPRSPPVVPEDFRSDCDSSSSVVEDGDCDNDHDNDNIVSSSFRKLLPFDLNFPPAMDNVYANSDDLYCTALCL</sequence>
<evidence type="ECO:0000313" key="2">
    <source>
        <dbReference type="EMBL" id="KAJ8556005.1"/>
    </source>
</evidence>
<gene>
    <name evidence="2" type="ORF">K7X08_022763</name>
</gene>
<accession>A0A9Q1MEY9</accession>
<protein>
    <submittedName>
        <fullName evidence="2">Uncharacterized protein</fullName>
    </submittedName>
</protein>
<comment type="caution">
    <text evidence="2">The sequence shown here is derived from an EMBL/GenBank/DDBJ whole genome shotgun (WGS) entry which is preliminary data.</text>
</comment>